<dbReference type="Pfam" id="PF00063">
    <property type="entry name" value="Myosin_head"/>
    <property type="match status" value="2"/>
</dbReference>
<dbReference type="Proteomes" id="UP001153076">
    <property type="component" value="Unassembled WGS sequence"/>
</dbReference>
<dbReference type="PROSITE" id="PS50096">
    <property type="entry name" value="IQ"/>
    <property type="match status" value="2"/>
</dbReference>
<dbReference type="PROSITE" id="PS51126">
    <property type="entry name" value="DILUTE"/>
    <property type="match status" value="1"/>
</dbReference>
<dbReference type="GO" id="GO:0005737">
    <property type="term" value="C:cytoplasm"/>
    <property type="evidence" value="ECO:0007669"/>
    <property type="project" value="TreeGrafter"/>
</dbReference>
<evidence type="ECO:0000313" key="16">
    <source>
        <dbReference type="Proteomes" id="UP001153076"/>
    </source>
</evidence>
<keyword evidence="8 10" id="KW-0505">Motor protein</keyword>
<dbReference type="InterPro" id="IPR027417">
    <property type="entry name" value="P-loop_NTPase"/>
</dbReference>
<feature type="coiled-coil region" evidence="11">
    <location>
        <begin position="787"/>
        <end position="958"/>
    </location>
</feature>
<feature type="region of interest" description="Actin-binding" evidence="10">
    <location>
        <begin position="560"/>
        <end position="582"/>
    </location>
</feature>
<organism evidence="15 16">
    <name type="scientific">Carnegiea gigantea</name>
    <dbReference type="NCBI Taxonomy" id="171969"/>
    <lineage>
        <taxon>Eukaryota</taxon>
        <taxon>Viridiplantae</taxon>
        <taxon>Streptophyta</taxon>
        <taxon>Embryophyta</taxon>
        <taxon>Tracheophyta</taxon>
        <taxon>Spermatophyta</taxon>
        <taxon>Magnoliopsida</taxon>
        <taxon>eudicotyledons</taxon>
        <taxon>Gunneridae</taxon>
        <taxon>Pentapetalae</taxon>
        <taxon>Caryophyllales</taxon>
        <taxon>Cactineae</taxon>
        <taxon>Cactaceae</taxon>
        <taxon>Cactoideae</taxon>
        <taxon>Echinocereeae</taxon>
        <taxon>Carnegiea</taxon>
    </lineage>
</organism>
<keyword evidence="4 10" id="KW-0067">ATP-binding</keyword>
<comment type="caution">
    <text evidence="15">The sequence shown here is derived from an EMBL/GenBank/DDBJ whole genome shotgun (WGS) entry which is preliminary data.</text>
</comment>
<dbReference type="OrthoDB" id="6108017at2759"/>
<dbReference type="GO" id="GO:0005524">
    <property type="term" value="F:ATP binding"/>
    <property type="evidence" value="ECO:0007669"/>
    <property type="project" value="UniProtKB-UniRule"/>
</dbReference>
<evidence type="ECO:0000256" key="8">
    <source>
        <dbReference type="ARBA" id="ARBA00023175"/>
    </source>
</evidence>
<evidence type="ECO:0000256" key="5">
    <source>
        <dbReference type="ARBA" id="ARBA00022860"/>
    </source>
</evidence>
<dbReference type="GO" id="GO:0000146">
    <property type="term" value="F:microfilament motor activity"/>
    <property type="evidence" value="ECO:0007669"/>
    <property type="project" value="TreeGrafter"/>
</dbReference>
<evidence type="ECO:0000256" key="2">
    <source>
        <dbReference type="ARBA" id="ARBA00022737"/>
    </source>
</evidence>
<dbReference type="PROSITE" id="PS51456">
    <property type="entry name" value="MYOSIN_MOTOR"/>
    <property type="match status" value="1"/>
</dbReference>
<evidence type="ECO:0000313" key="15">
    <source>
        <dbReference type="EMBL" id="KAJ8425305.1"/>
    </source>
</evidence>
<dbReference type="SMART" id="SM00242">
    <property type="entry name" value="MYSc"/>
    <property type="match status" value="1"/>
</dbReference>
<dbReference type="Gene3D" id="1.20.5.190">
    <property type="match status" value="2"/>
</dbReference>
<dbReference type="InterPro" id="IPR000048">
    <property type="entry name" value="IQ_motif_EF-hand-BS"/>
</dbReference>
<evidence type="ECO:0000256" key="6">
    <source>
        <dbReference type="ARBA" id="ARBA00023054"/>
    </source>
</evidence>
<dbReference type="InterPro" id="IPR001609">
    <property type="entry name" value="Myosin_head_motor_dom-like"/>
</dbReference>
<evidence type="ECO:0000256" key="3">
    <source>
        <dbReference type="ARBA" id="ARBA00022741"/>
    </source>
</evidence>
<dbReference type="PANTHER" id="PTHR13140:SF792">
    <property type="entry name" value="MYOSIN-9"/>
    <property type="match status" value="1"/>
</dbReference>
<evidence type="ECO:0000256" key="1">
    <source>
        <dbReference type="ARBA" id="ARBA00008049"/>
    </source>
</evidence>
<dbReference type="InterPro" id="IPR004009">
    <property type="entry name" value="SH3_Myosin"/>
</dbReference>
<keyword evidence="3 10" id="KW-0547">Nucleotide-binding</keyword>
<dbReference type="GO" id="GO:0007015">
    <property type="term" value="P:actin filament organization"/>
    <property type="evidence" value="ECO:0007669"/>
    <property type="project" value="InterPro"/>
</dbReference>
<dbReference type="Gene3D" id="1.20.120.720">
    <property type="entry name" value="Myosin VI head, motor domain, U50 subdomain"/>
    <property type="match status" value="1"/>
</dbReference>
<evidence type="ECO:0000259" key="13">
    <source>
        <dbReference type="PROSITE" id="PS51456"/>
    </source>
</evidence>
<dbReference type="GO" id="GO:0051015">
    <property type="term" value="F:actin filament binding"/>
    <property type="evidence" value="ECO:0007669"/>
    <property type="project" value="TreeGrafter"/>
</dbReference>
<gene>
    <name evidence="15" type="ORF">Cgig2_019009</name>
</gene>
<dbReference type="Gene3D" id="3.30.70.1590">
    <property type="match status" value="1"/>
</dbReference>
<evidence type="ECO:0000256" key="11">
    <source>
        <dbReference type="SAM" id="Coils"/>
    </source>
</evidence>
<keyword evidence="9 10" id="KW-0009">Actin-binding</keyword>
<comment type="similarity">
    <text evidence="1">Belongs to the TRAFAC class myosin-kinesin ATPase superfamily. Myosin family. Plant myosin class XI subfamily.</text>
</comment>
<dbReference type="InterPro" id="IPR036018">
    <property type="entry name" value="MYSc_Myo11"/>
</dbReference>
<dbReference type="Gene3D" id="1.20.58.530">
    <property type="match status" value="1"/>
</dbReference>
<dbReference type="Pfam" id="PF01843">
    <property type="entry name" value="DIL"/>
    <property type="match status" value="1"/>
</dbReference>
<dbReference type="EMBL" id="JAKOGI010001499">
    <property type="protein sequence ID" value="KAJ8425305.1"/>
    <property type="molecule type" value="Genomic_DNA"/>
</dbReference>
<keyword evidence="16" id="KW-1185">Reference proteome</keyword>
<feature type="domain" description="Myosin motor" evidence="13">
    <location>
        <begin position="65"/>
        <end position="679"/>
    </location>
</feature>
<feature type="binding site" evidence="10">
    <location>
        <begin position="159"/>
        <end position="166"/>
    </location>
    <ligand>
        <name>ATP</name>
        <dbReference type="ChEBI" id="CHEBI:30616"/>
    </ligand>
</feature>
<dbReference type="CDD" id="cd15475">
    <property type="entry name" value="MyosinXI_CBD"/>
    <property type="match status" value="1"/>
</dbReference>
<dbReference type="InterPro" id="IPR036961">
    <property type="entry name" value="Kinesin_motor_dom_sf"/>
</dbReference>
<dbReference type="Gene3D" id="3.40.850.10">
    <property type="entry name" value="Kinesin motor domain"/>
    <property type="match status" value="2"/>
</dbReference>
<accession>A0A9Q1GRG5</accession>
<keyword evidence="7 10" id="KW-0518">Myosin</keyword>
<proteinExistence type="inferred from homology"/>
<reference evidence="15" key="1">
    <citation type="submission" date="2022-04" db="EMBL/GenBank/DDBJ databases">
        <title>Carnegiea gigantea Genome sequencing and assembly v2.</title>
        <authorList>
            <person name="Copetti D."/>
            <person name="Sanderson M.J."/>
            <person name="Burquez A."/>
            <person name="Wojciechowski M.F."/>
        </authorList>
    </citation>
    <scope>NUCLEOTIDE SEQUENCE</scope>
    <source>
        <strain evidence="15">SGP5-SGP5p</strain>
        <tissue evidence="15">Aerial part</tissue>
    </source>
</reference>
<dbReference type="Pfam" id="PF02736">
    <property type="entry name" value="Myosin_N"/>
    <property type="match status" value="1"/>
</dbReference>
<dbReference type="CDD" id="cd01384">
    <property type="entry name" value="MYSc_Myo11"/>
    <property type="match status" value="1"/>
</dbReference>
<keyword evidence="5" id="KW-0112">Calmodulin-binding</keyword>
<dbReference type="SMART" id="SM01132">
    <property type="entry name" value="DIL"/>
    <property type="match status" value="1"/>
</dbReference>
<dbReference type="SUPFAM" id="SSF52540">
    <property type="entry name" value="P-loop containing nucleoside triphosphate hydrolases"/>
    <property type="match status" value="1"/>
</dbReference>
<protein>
    <submittedName>
        <fullName evidence="15">Uncharacterized protein</fullName>
    </submittedName>
</protein>
<evidence type="ECO:0000256" key="7">
    <source>
        <dbReference type="ARBA" id="ARBA00023123"/>
    </source>
</evidence>
<dbReference type="GO" id="GO:0016459">
    <property type="term" value="C:myosin complex"/>
    <property type="evidence" value="ECO:0007669"/>
    <property type="project" value="UniProtKB-KW"/>
</dbReference>
<dbReference type="SMART" id="SM00015">
    <property type="entry name" value="IQ"/>
    <property type="match status" value="3"/>
</dbReference>
<dbReference type="GO" id="GO:0030048">
    <property type="term" value="P:actin filament-based movement"/>
    <property type="evidence" value="ECO:0007669"/>
    <property type="project" value="UniProtKB-ARBA"/>
</dbReference>
<dbReference type="Gene3D" id="1.10.10.820">
    <property type="match status" value="1"/>
</dbReference>
<dbReference type="PRINTS" id="PR00193">
    <property type="entry name" value="MYOSINHEAVY"/>
</dbReference>
<sequence>MMVEGTPVNIIVGSHVWVEDPDVAWLDGVVIKITKDEAEIETSKRTKVTAKLSKIHPKDTEAPPGGVDDMTKLPYLHEPGVLQNLRTRYELNEIYTYTGNILIAINPFQRLPHLYDAHMMQQYKGAPFGELSPHVFAVADAAYRAMINEGKSNSILVSGESGAGKTETTKMLMRYLACLGGRSSTEGRTVEQQVLESNPVLEAFGNAKTEIEKYKLGSPKKFHYLNQSKCYDLVGVNDAHEYLATRRAMDVVGISENDQEAIFRVVAAILHLGNIEFAKGQEIDSSVLKDEQSKFHLKTVAELLMCDHQALEDALLKRVMITPEEIIKRSLDPLNATVSRDGLAKTIYSRLFDWLVDKINISIGQDPNSTSLIGVLDIYGFESFKHNSFEQFCINFTNEKLQQHFNQHVFKMEQEEYTKEKIEWSYIEFIDNQDVLDLIEKKPGGIIALLDEACMFPKSTPETFTSKLYQTHKNHRRLLKAKLSRTDFIISHYAGEVQYQSDQFLDKNKDYVIPEHQDLLTDSKCPFVASLFPPLMEETPTKSNKSSKFSSIGSRFKLQLQQLMETLNSTEPHYIRCVKPNNLLKPAIFENVNILQQLRCGGVLEAIRISCAGYPTRRPFFEFINRFGILAPEVLAGSYDEKFACQKILEKKGLKGYQIGQTKVFLRAGQMAELDARRTEVLSGAAKIIQRRVRTHYARKCFIALREAAICVQALLRKSLACKLFERIRRDSAAVRIQKYARKCQARQKYSKLRVSVVAIQTSLRSMAARKEYRFRKTTKAAITIQAARETGALKEAKDKLEKHVEDLTLRLQLEKRLRTDLEEAKAQEIARLQSSLQAMKDKIEETNALLEKEREAAKKAIEEAPPVVKETQVIVEDTEKINSLKAEVESWKASFEAEKQRADESNRRLSEALEVSEERHKKLDDADRKILQLQESLHRLDEKLSNLESENQVLRQQAVSMAPNKLLSGRSRSFLQRGSESGHFVDAHFRDLHSPSMNHREAEVEERPQKSLNEKQQENQDLLIRCIAQPLGFAGNRPIAACIIYKCLLHWRSFEVERTTIFDRIIQTIGHAIEAQDNNEVLAYWLSNASTLLLLLQQTLKASGAAGMTPQRRRSSAALFGRVQSFRGTTAGVSLSFVNNGMTGPDSLRQVEAKYPALLFKQQLTAYVEKIYGLIRDNLKKEISPLLGLCIQAPRTSRASLVKGSSRSIANSAAQQALIAHWQGIVKSLGSFLNTLKANHVPPFLVRKVFTQIFSFINVQLFNRYDSAPKFYRFFTSLLLRRECCSFSNGEYVKAGLAELEHWCYSATEEVIHQKPKKTLDDIRHNLCPVSEQSLKSKWVLSIQQLYRISTMYWDDKYGTHSVSPEVISSMRALMTEDSNNAVSNSFLLDDDSSIPFSVDDISKSMQQIDISDVEPPPTIRNNTGFSFLLPRAD</sequence>
<feature type="domain" description="Myosin N-terminal SH3-like" evidence="14">
    <location>
        <begin position="11"/>
        <end position="60"/>
    </location>
</feature>
<dbReference type="PANTHER" id="PTHR13140">
    <property type="entry name" value="MYOSIN"/>
    <property type="match status" value="1"/>
</dbReference>
<dbReference type="PROSITE" id="PS51844">
    <property type="entry name" value="SH3_LIKE"/>
    <property type="match status" value="1"/>
</dbReference>
<dbReference type="GO" id="GO:0005516">
    <property type="term" value="F:calmodulin binding"/>
    <property type="evidence" value="ECO:0007669"/>
    <property type="project" value="UniProtKB-KW"/>
</dbReference>
<dbReference type="InterPro" id="IPR037975">
    <property type="entry name" value="MyosinXI_CBD"/>
</dbReference>
<keyword evidence="2" id="KW-0677">Repeat</keyword>
<evidence type="ECO:0000256" key="9">
    <source>
        <dbReference type="ARBA" id="ARBA00023203"/>
    </source>
</evidence>
<evidence type="ECO:0000259" key="12">
    <source>
        <dbReference type="PROSITE" id="PS51126"/>
    </source>
</evidence>
<feature type="domain" description="Dilute" evidence="12">
    <location>
        <begin position="1064"/>
        <end position="1378"/>
    </location>
</feature>
<dbReference type="FunFam" id="1.20.58.530:FF:000002">
    <property type="entry name" value="Class V myosin"/>
    <property type="match status" value="1"/>
</dbReference>
<evidence type="ECO:0000259" key="14">
    <source>
        <dbReference type="PROSITE" id="PS51844"/>
    </source>
</evidence>
<keyword evidence="6 11" id="KW-0175">Coiled coil</keyword>
<name>A0A9Q1GRG5_9CARY</name>
<evidence type="ECO:0000256" key="10">
    <source>
        <dbReference type="PROSITE-ProRule" id="PRU00782"/>
    </source>
</evidence>
<dbReference type="FunFam" id="1.20.120.720:FF:000011">
    <property type="entry name" value="Myosin 2"/>
    <property type="match status" value="1"/>
</dbReference>
<evidence type="ECO:0000256" key="4">
    <source>
        <dbReference type="ARBA" id="ARBA00022840"/>
    </source>
</evidence>
<dbReference type="InterPro" id="IPR002710">
    <property type="entry name" value="Dilute_dom"/>
</dbReference>
<dbReference type="GO" id="GO:0016020">
    <property type="term" value="C:membrane"/>
    <property type="evidence" value="ECO:0007669"/>
    <property type="project" value="TreeGrafter"/>
</dbReference>